<sequence>MPASHARHDADDPIDLSVDHVSCDGVVTRVTRVEAADPASSRAFVLVAGLGVAASYFEFLAPTLAERGDVYALDLPGFAGMSAAPGHTPDVAFFADQVEAVLDHYRLDDPVLIGHSMGAQIVTEVLGRRSGLSHAVLVSPVVNEAEATVFRQAVRFAQSATRESVHLAMIAVSAYLLCGPVYFVRVLPHVLRYRITERIADADAALLLIRGEFDTTSPRRFHSRLVAAASASARRWEIEGASHSIINGHAVGVAQLTLAHIDDRLRRRGRLDDEDAVTPPPLHVDARLVWGAFTARVSEWVSALRRDEAGVERAKERHARILRRAYGRLRRRRSDG</sequence>
<dbReference type="RefSeq" id="WP_247956873.1">
    <property type="nucleotide sequence ID" value="NZ_CP078077.1"/>
</dbReference>
<evidence type="ECO:0000259" key="2">
    <source>
        <dbReference type="Pfam" id="PF12697"/>
    </source>
</evidence>
<dbReference type="Gene3D" id="3.40.50.1820">
    <property type="entry name" value="alpha/beta hydrolase"/>
    <property type="match status" value="1"/>
</dbReference>
<dbReference type="InterPro" id="IPR029058">
    <property type="entry name" value="AB_hydrolase_fold"/>
</dbReference>
<keyword evidence="3" id="KW-0378">Hydrolase</keyword>
<feature type="transmembrane region" description="Helical" evidence="1">
    <location>
        <begin position="165"/>
        <end position="184"/>
    </location>
</feature>
<dbReference type="EMBL" id="CP078077">
    <property type="protein sequence ID" value="UPL13637.1"/>
    <property type="molecule type" value="Genomic_DNA"/>
</dbReference>
<keyword evidence="1" id="KW-0472">Membrane</keyword>
<dbReference type="PANTHER" id="PTHR43194">
    <property type="entry name" value="HYDROLASE ALPHA/BETA FOLD FAMILY"/>
    <property type="match status" value="1"/>
</dbReference>
<dbReference type="PANTHER" id="PTHR43194:SF2">
    <property type="entry name" value="PEROXISOMAL MEMBRANE PROTEIN LPX1"/>
    <property type="match status" value="1"/>
</dbReference>
<dbReference type="InterPro" id="IPR000073">
    <property type="entry name" value="AB_hydrolase_1"/>
</dbReference>
<dbReference type="InterPro" id="IPR050228">
    <property type="entry name" value="Carboxylesterase_BioH"/>
</dbReference>
<evidence type="ECO:0000313" key="4">
    <source>
        <dbReference type="Proteomes" id="UP000831963"/>
    </source>
</evidence>
<feature type="domain" description="AB hydrolase-1" evidence="2">
    <location>
        <begin position="44"/>
        <end position="255"/>
    </location>
</feature>
<evidence type="ECO:0000313" key="3">
    <source>
        <dbReference type="EMBL" id="UPL13637.1"/>
    </source>
</evidence>
<keyword evidence="1" id="KW-1133">Transmembrane helix</keyword>
<proteinExistence type="predicted"/>
<keyword evidence="4" id="KW-1185">Reference proteome</keyword>
<dbReference type="GO" id="GO:0016787">
    <property type="term" value="F:hydrolase activity"/>
    <property type="evidence" value="ECO:0007669"/>
    <property type="project" value="UniProtKB-KW"/>
</dbReference>
<dbReference type="Pfam" id="PF12697">
    <property type="entry name" value="Abhydrolase_6"/>
    <property type="match status" value="1"/>
</dbReference>
<dbReference type="SUPFAM" id="SSF53474">
    <property type="entry name" value="alpha/beta-Hydrolases"/>
    <property type="match status" value="1"/>
</dbReference>
<accession>A0ABY4ILJ8</accession>
<name>A0ABY4ILJ8_9MICO</name>
<keyword evidence="1" id="KW-0812">Transmembrane</keyword>
<evidence type="ECO:0000256" key="1">
    <source>
        <dbReference type="SAM" id="Phobius"/>
    </source>
</evidence>
<reference evidence="3 4" key="1">
    <citation type="submission" date="2021-06" db="EMBL/GenBank/DDBJ databases">
        <title>Genome-based taxonomic framework of Microbacterium strains isolated from marine environment, the description of four new species and reclassification of four preexisting species.</title>
        <authorList>
            <person name="Lee S.D."/>
            <person name="Kim S.-M."/>
            <person name="Byeon Y.-S."/>
            <person name="Yang H.L."/>
            <person name="Kim I.S."/>
        </authorList>
    </citation>
    <scope>NUCLEOTIDE SEQUENCE [LARGE SCALE GENOMIC DNA]</scope>
    <source>
        <strain evidence="3 4">SSW1-36</strain>
    </source>
</reference>
<dbReference type="Proteomes" id="UP000831963">
    <property type="component" value="Chromosome"/>
</dbReference>
<protein>
    <submittedName>
        <fullName evidence="3">Alpha/beta hydrolase</fullName>
    </submittedName>
</protein>
<organism evidence="3 4">
    <name type="scientific">Microbacterium galbinum</name>
    <dbReference type="NCBI Taxonomy" id="2851646"/>
    <lineage>
        <taxon>Bacteria</taxon>
        <taxon>Bacillati</taxon>
        <taxon>Actinomycetota</taxon>
        <taxon>Actinomycetes</taxon>
        <taxon>Micrococcales</taxon>
        <taxon>Microbacteriaceae</taxon>
        <taxon>Microbacterium</taxon>
    </lineage>
</organism>
<gene>
    <name evidence="3" type="ORF">KV396_03775</name>
</gene>